<comment type="caution">
    <text evidence="12">The sequence shown here is derived from an EMBL/GenBank/DDBJ whole genome shotgun (WGS) entry which is preliminary data.</text>
</comment>
<dbReference type="GO" id="GO:0009705">
    <property type="term" value="C:plant-type vacuole membrane"/>
    <property type="evidence" value="ECO:0007669"/>
    <property type="project" value="TreeGrafter"/>
</dbReference>
<dbReference type="InterPro" id="IPR011992">
    <property type="entry name" value="EF-hand-dom_pair"/>
</dbReference>
<evidence type="ECO:0000256" key="9">
    <source>
        <dbReference type="ARBA" id="ARBA00023303"/>
    </source>
</evidence>
<comment type="similarity">
    <text evidence="2">Belongs to the two pore domain potassium channel (TC 1.A.1.7) family.</text>
</comment>
<protein>
    <submittedName>
        <fullName evidence="12">Ion channel</fullName>
    </submittedName>
</protein>
<dbReference type="AlphaFoldDB" id="A0AAV3QUJ9"/>
<dbReference type="GO" id="GO:0015271">
    <property type="term" value="F:outward rectifier potassium channel activity"/>
    <property type="evidence" value="ECO:0007669"/>
    <property type="project" value="TreeGrafter"/>
</dbReference>
<dbReference type="SUPFAM" id="SSF47473">
    <property type="entry name" value="EF-hand"/>
    <property type="match status" value="1"/>
</dbReference>
<dbReference type="Gene3D" id="1.10.287.70">
    <property type="match status" value="2"/>
</dbReference>
<dbReference type="EMBL" id="BAABME010005811">
    <property type="protein sequence ID" value="GAA0166667.1"/>
    <property type="molecule type" value="Genomic_DNA"/>
</dbReference>
<dbReference type="PANTHER" id="PTHR11003">
    <property type="entry name" value="POTASSIUM CHANNEL, SUBFAMILY K"/>
    <property type="match status" value="1"/>
</dbReference>
<accession>A0AAV3QUJ9</accession>
<dbReference type="PANTHER" id="PTHR11003:SF271">
    <property type="entry name" value="TWO-PORE POTASSIUM CHANNEL 1-LIKE"/>
    <property type="match status" value="1"/>
</dbReference>
<dbReference type="Pfam" id="PF07885">
    <property type="entry name" value="Ion_trans_2"/>
    <property type="match status" value="2"/>
</dbReference>
<feature type="domain" description="Potassium channel" evidence="11">
    <location>
        <begin position="75"/>
        <end position="153"/>
    </location>
</feature>
<dbReference type="SUPFAM" id="SSF81324">
    <property type="entry name" value="Voltage-gated potassium channels"/>
    <property type="match status" value="2"/>
</dbReference>
<dbReference type="PROSITE" id="PS00018">
    <property type="entry name" value="EF_HAND_1"/>
    <property type="match status" value="1"/>
</dbReference>
<feature type="transmembrane region" description="Helical" evidence="10">
    <location>
        <begin position="101"/>
        <end position="120"/>
    </location>
</feature>
<feature type="transmembrane region" description="Helical" evidence="10">
    <location>
        <begin position="244"/>
        <end position="265"/>
    </location>
</feature>
<evidence type="ECO:0000256" key="7">
    <source>
        <dbReference type="ARBA" id="ARBA00023065"/>
    </source>
</evidence>
<organism evidence="12 13">
    <name type="scientific">Lithospermum erythrorhizon</name>
    <name type="common">Purple gromwell</name>
    <name type="synonym">Lithospermum officinale var. erythrorhizon</name>
    <dbReference type="NCBI Taxonomy" id="34254"/>
    <lineage>
        <taxon>Eukaryota</taxon>
        <taxon>Viridiplantae</taxon>
        <taxon>Streptophyta</taxon>
        <taxon>Embryophyta</taxon>
        <taxon>Tracheophyta</taxon>
        <taxon>Spermatophyta</taxon>
        <taxon>Magnoliopsida</taxon>
        <taxon>eudicotyledons</taxon>
        <taxon>Gunneridae</taxon>
        <taxon>Pentapetalae</taxon>
        <taxon>asterids</taxon>
        <taxon>lamiids</taxon>
        <taxon>Boraginales</taxon>
        <taxon>Boraginaceae</taxon>
        <taxon>Boraginoideae</taxon>
        <taxon>Lithospermeae</taxon>
        <taxon>Lithospermum</taxon>
    </lineage>
</organism>
<keyword evidence="5" id="KW-0106">Calcium</keyword>
<evidence type="ECO:0000256" key="8">
    <source>
        <dbReference type="ARBA" id="ARBA00023136"/>
    </source>
</evidence>
<dbReference type="InterPro" id="IPR003280">
    <property type="entry name" value="2pore_dom_K_chnl"/>
</dbReference>
<evidence type="ECO:0000256" key="5">
    <source>
        <dbReference type="ARBA" id="ARBA00022837"/>
    </source>
</evidence>
<keyword evidence="13" id="KW-1185">Reference proteome</keyword>
<gene>
    <name evidence="12" type="ORF">LIER_21773</name>
</gene>
<reference evidence="12 13" key="1">
    <citation type="submission" date="2024-01" db="EMBL/GenBank/DDBJ databases">
        <title>The complete chloroplast genome sequence of Lithospermum erythrorhizon: insights into the phylogenetic relationship among Boraginaceae species and the maternal lineages of purple gromwells.</title>
        <authorList>
            <person name="Okada T."/>
            <person name="Watanabe K."/>
        </authorList>
    </citation>
    <scope>NUCLEOTIDE SEQUENCE [LARGE SCALE GENOMIC DNA]</scope>
</reference>
<evidence type="ECO:0000256" key="2">
    <source>
        <dbReference type="ARBA" id="ARBA00010159"/>
    </source>
</evidence>
<evidence type="ECO:0000259" key="11">
    <source>
        <dbReference type="Pfam" id="PF07885"/>
    </source>
</evidence>
<keyword evidence="8 10" id="KW-0472">Membrane</keyword>
<comment type="subcellular location">
    <subcellularLocation>
        <location evidence="1">Membrane</location>
        <topology evidence="1">Multi-pass membrane protein</topology>
    </subcellularLocation>
</comment>
<keyword evidence="4 10" id="KW-0812">Transmembrane</keyword>
<feature type="transmembrane region" description="Helical" evidence="10">
    <location>
        <begin position="188"/>
        <end position="211"/>
    </location>
</feature>
<dbReference type="Proteomes" id="UP001454036">
    <property type="component" value="Unassembled WGS sequence"/>
</dbReference>
<dbReference type="GO" id="GO:0022841">
    <property type="term" value="F:potassium ion leak channel activity"/>
    <property type="evidence" value="ECO:0007669"/>
    <property type="project" value="TreeGrafter"/>
</dbReference>
<proteinExistence type="inferred from homology"/>
<evidence type="ECO:0000256" key="10">
    <source>
        <dbReference type="SAM" id="Phobius"/>
    </source>
</evidence>
<keyword evidence="7" id="KW-0406">Ion transport</keyword>
<feature type="transmembrane region" description="Helical" evidence="10">
    <location>
        <begin position="71"/>
        <end position="89"/>
    </location>
</feature>
<name>A0AAV3QUJ9_LITER</name>
<evidence type="ECO:0000256" key="4">
    <source>
        <dbReference type="ARBA" id="ARBA00022692"/>
    </source>
</evidence>
<dbReference type="InterPro" id="IPR013099">
    <property type="entry name" value="K_chnl_dom"/>
</dbReference>
<keyword evidence="9" id="KW-0407">Ion channel</keyword>
<feature type="domain" description="Potassium channel" evidence="11">
    <location>
        <begin position="197"/>
        <end position="269"/>
    </location>
</feature>
<dbReference type="InterPro" id="IPR018247">
    <property type="entry name" value="EF_Hand_1_Ca_BS"/>
</dbReference>
<dbReference type="GO" id="GO:0030322">
    <property type="term" value="P:stabilization of membrane potential"/>
    <property type="evidence" value="ECO:0007669"/>
    <property type="project" value="TreeGrafter"/>
</dbReference>
<keyword evidence="6 10" id="KW-1133">Transmembrane helix</keyword>
<evidence type="ECO:0000313" key="12">
    <source>
        <dbReference type="EMBL" id="GAA0166667.1"/>
    </source>
</evidence>
<sequence>MANATNVNDPLLPSTTADYSIVKNALKRRRLRRGSSDPNIRETHLLEQQHTSELLQNAKYTPENKFDLKPVYMFLAAYLGLGAFCFFLVRDQIDGRKKNGMLDAIYFCVVTMTTVGYGDLIPRTKFAKFLACIFVFTGMALVGFVLSNAADYILEKQEILFVKAIIHKKENGDNHDLMKEIEANKIHYKVLTTLGVILFLFLAGIFFLYFFEDLELFDAFYCVCSTVTTLGYGDKSFSTKTGRLFAAVWILISTICWAQFFYYLAQLYTERRQRSLIKWVLTRKLTVSDLDAADLDDDRAVSAAEFVVYKLKELGKISDEDVSLVMDGFRALDVDSSGTLTENDLLISSQ</sequence>
<evidence type="ECO:0000256" key="6">
    <source>
        <dbReference type="ARBA" id="ARBA00022989"/>
    </source>
</evidence>
<evidence type="ECO:0000313" key="13">
    <source>
        <dbReference type="Proteomes" id="UP001454036"/>
    </source>
</evidence>
<evidence type="ECO:0000256" key="3">
    <source>
        <dbReference type="ARBA" id="ARBA00022448"/>
    </source>
</evidence>
<evidence type="ECO:0000256" key="1">
    <source>
        <dbReference type="ARBA" id="ARBA00004141"/>
    </source>
</evidence>
<keyword evidence="3" id="KW-0813">Transport</keyword>
<dbReference type="GO" id="GO:0005886">
    <property type="term" value="C:plasma membrane"/>
    <property type="evidence" value="ECO:0007669"/>
    <property type="project" value="TreeGrafter"/>
</dbReference>
<dbReference type="PRINTS" id="PR01333">
    <property type="entry name" value="2POREKCHANEL"/>
</dbReference>
<feature type="transmembrane region" description="Helical" evidence="10">
    <location>
        <begin position="126"/>
        <end position="146"/>
    </location>
</feature>